<keyword evidence="1" id="KW-1133">Transmembrane helix</keyword>
<organism evidence="2 3">
    <name type="scientific">Pelistega indica</name>
    <dbReference type="NCBI Taxonomy" id="1414851"/>
    <lineage>
        <taxon>Bacteria</taxon>
        <taxon>Pseudomonadati</taxon>
        <taxon>Pseudomonadota</taxon>
        <taxon>Betaproteobacteria</taxon>
        <taxon>Burkholderiales</taxon>
        <taxon>Alcaligenaceae</taxon>
        <taxon>Pelistega</taxon>
    </lineage>
</organism>
<reference evidence="2 3" key="1">
    <citation type="submission" date="2013-11" db="EMBL/GenBank/DDBJ databases">
        <title>Genomic analysis of Pelistega sp. HM-7.</title>
        <authorList>
            <person name="Kumbhare S.V."/>
            <person name="Shetty S.A."/>
            <person name="Sharma O."/>
            <person name="Dhotre D.P."/>
        </authorList>
    </citation>
    <scope>NUCLEOTIDE SEQUENCE [LARGE SCALE GENOMIC DNA]</scope>
    <source>
        <strain evidence="2 3">HM-7</strain>
    </source>
</reference>
<keyword evidence="1" id="KW-0812">Transmembrane</keyword>
<evidence type="ECO:0000313" key="3">
    <source>
        <dbReference type="Proteomes" id="UP000018766"/>
    </source>
</evidence>
<evidence type="ECO:0000256" key="1">
    <source>
        <dbReference type="SAM" id="Phobius"/>
    </source>
</evidence>
<accession>V8G305</accession>
<proteinExistence type="predicted"/>
<gene>
    <name evidence="2" type="ORF">V757_08180</name>
</gene>
<feature type="transmembrane region" description="Helical" evidence="1">
    <location>
        <begin position="6"/>
        <end position="33"/>
    </location>
</feature>
<evidence type="ECO:0000313" key="2">
    <source>
        <dbReference type="EMBL" id="ETD70042.1"/>
    </source>
</evidence>
<dbReference type="Proteomes" id="UP000018766">
    <property type="component" value="Unassembled WGS sequence"/>
</dbReference>
<dbReference type="AlphaFoldDB" id="V8G305"/>
<protein>
    <submittedName>
        <fullName evidence="2">Uncharacterized protein</fullName>
    </submittedName>
</protein>
<feature type="transmembrane region" description="Helical" evidence="1">
    <location>
        <begin position="40"/>
        <end position="65"/>
    </location>
</feature>
<keyword evidence="1" id="KW-0472">Membrane</keyword>
<keyword evidence="3" id="KW-1185">Reference proteome</keyword>
<dbReference type="EMBL" id="AYSV01000091">
    <property type="protein sequence ID" value="ETD70042.1"/>
    <property type="molecule type" value="Genomic_DNA"/>
</dbReference>
<comment type="caution">
    <text evidence="2">The sequence shown here is derived from an EMBL/GenBank/DDBJ whole genome shotgun (WGS) entry which is preliminary data.</text>
</comment>
<name>V8G305_9BURK</name>
<sequence>MDTFFLIIGCGMLVLIGLLFLFFLLPPLLYLLIIMALLGLPLYLGIIFTWWYLLLYIPVFLLFMIF</sequence>